<dbReference type="EMBL" id="UYRV01127223">
    <property type="protein sequence ID" value="VDN35592.1"/>
    <property type="molecule type" value="Genomic_DNA"/>
</dbReference>
<evidence type="ECO:0000313" key="1">
    <source>
        <dbReference type="EMBL" id="VDN35592.1"/>
    </source>
</evidence>
<gene>
    <name evidence="1" type="ORF">CGOC_LOCUS12967</name>
</gene>
<dbReference type="AlphaFoldDB" id="A0A3P7QUM6"/>
<name>A0A3P7QUM6_CYLGO</name>
<protein>
    <submittedName>
        <fullName evidence="1">Uncharacterized protein</fullName>
    </submittedName>
</protein>
<reference evidence="1 2" key="1">
    <citation type="submission" date="2018-11" db="EMBL/GenBank/DDBJ databases">
        <authorList>
            <consortium name="Pathogen Informatics"/>
        </authorList>
    </citation>
    <scope>NUCLEOTIDE SEQUENCE [LARGE SCALE GENOMIC DNA]</scope>
</reference>
<sequence>MLPNDPYLDYGSIISPFLASAPPTATHSLPPLYRHLGVTALETRPAVTPSPSYEVFVVVDGSLSPSIVTSGTNRWTLDVQGRLDCC</sequence>
<evidence type="ECO:0000313" key="2">
    <source>
        <dbReference type="Proteomes" id="UP000271889"/>
    </source>
</evidence>
<keyword evidence="2" id="KW-1185">Reference proteome</keyword>
<organism evidence="1 2">
    <name type="scientific">Cylicostephanus goldi</name>
    <name type="common">Nematode worm</name>
    <dbReference type="NCBI Taxonomy" id="71465"/>
    <lineage>
        <taxon>Eukaryota</taxon>
        <taxon>Metazoa</taxon>
        <taxon>Ecdysozoa</taxon>
        <taxon>Nematoda</taxon>
        <taxon>Chromadorea</taxon>
        <taxon>Rhabditida</taxon>
        <taxon>Rhabditina</taxon>
        <taxon>Rhabditomorpha</taxon>
        <taxon>Strongyloidea</taxon>
        <taxon>Strongylidae</taxon>
        <taxon>Cylicostephanus</taxon>
    </lineage>
</organism>
<proteinExistence type="predicted"/>
<accession>A0A3P7QUM6</accession>
<dbReference type="Proteomes" id="UP000271889">
    <property type="component" value="Unassembled WGS sequence"/>
</dbReference>